<evidence type="ECO:0000256" key="1">
    <source>
        <dbReference type="ARBA" id="ARBA00022729"/>
    </source>
</evidence>
<dbReference type="NCBIfam" id="TIGR04183">
    <property type="entry name" value="Por_Secre_tail"/>
    <property type="match status" value="1"/>
</dbReference>
<sequence length="144" mass="16669">LKIKVDSIENPYPNMEVFLRDNLTMDTYDIKNETFEISLAEGEYNEQYSVVFKAKEETSIEVEEIFSLLNVFVNENNTLIKIQKPEELTIQEISLFNAIGQQLKIWNTNFNKNEINLPINVASGIYLVHIKTNNGNNIKKIIIN</sequence>
<reference evidence="3 4" key="1">
    <citation type="submission" date="2024-09" db="EMBL/GenBank/DDBJ databases">
        <authorList>
            <person name="Sun Q."/>
            <person name="Mori K."/>
        </authorList>
    </citation>
    <scope>NUCLEOTIDE SEQUENCE [LARGE SCALE GENOMIC DNA]</scope>
    <source>
        <strain evidence="3 4">JCM 13034</strain>
    </source>
</reference>
<gene>
    <name evidence="3" type="ORF">ACFFT3_11205</name>
</gene>
<feature type="non-terminal residue" evidence="3">
    <location>
        <position position="1"/>
    </location>
</feature>
<evidence type="ECO:0000313" key="3">
    <source>
        <dbReference type="EMBL" id="MFB9272456.1"/>
    </source>
</evidence>
<organism evidence="3 4">
    <name type="scientific">Lutibacter litoralis</name>
    <dbReference type="NCBI Taxonomy" id="321268"/>
    <lineage>
        <taxon>Bacteria</taxon>
        <taxon>Pseudomonadati</taxon>
        <taxon>Bacteroidota</taxon>
        <taxon>Flavobacteriia</taxon>
        <taxon>Flavobacteriales</taxon>
        <taxon>Flavobacteriaceae</taxon>
        <taxon>Lutibacter</taxon>
    </lineage>
</organism>
<accession>A0ABV5K1A5</accession>
<feature type="domain" description="Secretion system C-terminal sorting" evidence="2">
    <location>
        <begin position="78"/>
        <end position="143"/>
    </location>
</feature>
<dbReference type="Pfam" id="PF18962">
    <property type="entry name" value="Por_Secre_tail"/>
    <property type="match status" value="1"/>
</dbReference>
<dbReference type="Proteomes" id="UP001589665">
    <property type="component" value="Unassembled WGS sequence"/>
</dbReference>
<keyword evidence="4" id="KW-1185">Reference proteome</keyword>
<dbReference type="RefSeq" id="WP_386658559.1">
    <property type="nucleotide sequence ID" value="NZ_JBHMDX010000008.1"/>
</dbReference>
<dbReference type="InterPro" id="IPR026444">
    <property type="entry name" value="Secre_tail"/>
</dbReference>
<name>A0ABV5K1A5_9FLAO</name>
<keyword evidence="1" id="KW-0732">Signal</keyword>
<evidence type="ECO:0000313" key="4">
    <source>
        <dbReference type="Proteomes" id="UP001589665"/>
    </source>
</evidence>
<comment type="caution">
    <text evidence="3">The sequence shown here is derived from an EMBL/GenBank/DDBJ whole genome shotgun (WGS) entry which is preliminary data.</text>
</comment>
<proteinExistence type="predicted"/>
<evidence type="ECO:0000259" key="2">
    <source>
        <dbReference type="Pfam" id="PF18962"/>
    </source>
</evidence>
<dbReference type="EMBL" id="JBHMDX010000008">
    <property type="protein sequence ID" value="MFB9272456.1"/>
    <property type="molecule type" value="Genomic_DNA"/>
</dbReference>
<protein>
    <submittedName>
        <fullName evidence="3">T9SS type A sorting domain-containing protein</fullName>
    </submittedName>
</protein>